<accession>A0A834WZI0</accession>
<keyword evidence="2" id="KW-1185">Reference proteome</keyword>
<dbReference type="EMBL" id="JAAIUW010000004">
    <property type="protein sequence ID" value="KAF7834823.1"/>
    <property type="molecule type" value="Genomic_DNA"/>
</dbReference>
<protein>
    <submittedName>
        <fullName evidence="1">Uncharacterized protein</fullName>
    </submittedName>
</protein>
<name>A0A834WZI0_9FABA</name>
<sequence>MGRIRALAVTGGESNGGKQHSGSTMVWDFGFGWEKVKLEVNGGIFCGVLVRWLRGGVWWLLRWLWRQKTVGYGLEVGWLWRFGKNGEEGDLRKKKKGVLKVGKVRVGARKGFLKKGHSPQRVHAFAAAIQERDILSLWWVKILFEILRNALETVIRLVRRAAPNFPSYYFLHLIKFMDSMRFAGQIARARRQDDSHEFAVLIIGNE</sequence>
<organism evidence="1 2">
    <name type="scientific">Senna tora</name>
    <dbReference type="NCBI Taxonomy" id="362788"/>
    <lineage>
        <taxon>Eukaryota</taxon>
        <taxon>Viridiplantae</taxon>
        <taxon>Streptophyta</taxon>
        <taxon>Embryophyta</taxon>
        <taxon>Tracheophyta</taxon>
        <taxon>Spermatophyta</taxon>
        <taxon>Magnoliopsida</taxon>
        <taxon>eudicotyledons</taxon>
        <taxon>Gunneridae</taxon>
        <taxon>Pentapetalae</taxon>
        <taxon>rosids</taxon>
        <taxon>fabids</taxon>
        <taxon>Fabales</taxon>
        <taxon>Fabaceae</taxon>
        <taxon>Caesalpinioideae</taxon>
        <taxon>Cassia clade</taxon>
        <taxon>Senna</taxon>
    </lineage>
</organism>
<dbReference type="AlphaFoldDB" id="A0A834WZI0"/>
<dbReference type="Proteomes" id="UP000634136">
    <property type="component" value="Unassembled WGS sequence"/>
</dbReference>
<proteinExistence type="predicted"/>
<evidence type="ECO:0000313" key="1">
    <source>
        <dbReference type="EMBL" id="KAF7834823.1"/>
    </source>
</evidence>
<evidence type="ECO:0000313" key="2">
    <source>
        <dbReference type="Proteomes" id="UP000634136"/>
    </source>
</evidence>
<gene>
    <name evidence="1" type="ORF">G2W53_009682</name>
</gene>
<reference evidence="1" key="1">
    <citation type="submission" date="2020-09" db="EMBL/GenBank/DDBJ databases">
        <title>Genome-Enabled Discovery of Anthraquinone Biosynthesis in Senna tora.</title>
        <authorList>
            <person name="Kang S.-H."/>
            <person name="Pandey R.P."/>
            <person name="Lee C.-M."/>
            <person name="Sim J.-S."/>
            <person name="Jeong J.-T."/>
            <person name="Choi B.-S."/>
            <person name="Jung M."/>
            <person name="Ginzburg D."/>
            <person name="Zhao K."/>
            <person name="Won S.Y."/>
            <person name="Oh T.-J."/>
            <person name="Yu Y."/>
            <person name="Kim N.-H."/>
            <person name="Lee O.R."/>
            <person name="Lee T.-H."/>
            <person name="Bashyal P."/>
            <person name="Kim T.-S."/>
            <person name="Lee W.-H."/>
            <person name="Kawkins C."/>
            <person name="Kim C.-K."/>
            <person name="Kim J.S."/>
            <person name="Ahn B.O."/>
            <person name="Rhee S.Y."/>
            <person name="Sohng J.K."/>
        </authorList>
    </citation>
    <scope>NUCLEOTIDE SEQUENCE</scope>
    <source>
        <tissue evidence="1">Leaf</tissue>
    </source>
</reference>
<comment type="caution">
    <text evidence="1">The sequence shown here is derived from an EMBL/GenBank/DDBJ whole genome shotgun (WGS) entry which is preliminary data.</text>
</comment>